<reference evidence="8" key="1">
    <citation type="submission" date="2011-08" db="EMBL/GenBank/DDBJ databases">
        <authorList>
            <person name="Rombauts S."/>
        </authorList>
    </citation>
    <scope>NUCLEOTIDE SEQUENCE</scope>
    <source>
        <strain evidence="8">London</strain>
    </source>
</reference>
<evidence type="ECO:0000259" key="6">
    <source>
        <dbReference type="PROSITE" id="PS50888"/>
    </source>
</evidence>
<feature type="region of interest" description="Disordered" evidence="5">
    <location>
        <begin position="125"/>
        <end position="144"/>
    </location>
</feature>
<dbReference type="STRING" id="32264.T1KW03"/>
<dbReference type="eggNOG" id="KOG4029">
    <property type="taxonomic scope" value="Eukaryota"/>
</dbReference>
<keyword evidence="8" id="KW-1185">Reference proteome</keyword>
<dbReference type="GO" id="GO:0005634">
    <property type="term" value="C:nucleus"/>
    <property type="evidence" value="ECO:0007669"/>
    <property type="project" value="UniProtKB-SubCell"/>
</dbReference>
<dbReference type="CDD" id="cd19724">
    <property type="entry name" value="bHLH_TS_ASCL3_like"/>
    <property type="match status" value="1"/>
</dbReference>
<dbReference type="HOGENOM" id="CLU_1206156_0_0_1"/>
<dbReference type="PANTHER" id="PTHR23349">
    <property type="entry name" value="BASIC HELIX-LOOP-HELIX TRANSCRIPTION FACTOR, TWIST"/>
    <property type="match status" value="1"/>
</dbReference>
<name>T1KW03_TETUR</name>
<sequence>METVYTDYQIIGEPVVTNVSSNQPQLIVINPNLAQGMGKNEETDETDSRYSVYEQTKPVAITTSVIASTKSVTASSEVIENECLSSPNYQPISPAESPLGAAMATLEDSYCPISEESIEVENERPDDYYDDTSQSQHSSPCDPFRPECRIPLPGMLDQSPFMDNRTFVRRRNERERTRVRNVNEGFERLRQHLPLPKPCRDKRLSKVETLREAINYIKKLQNLLKSDSNK</sequence>
<evidence type="ECO:0000256" key="2">
    <source>
        <dbReference type="ARBA" id="ARBA00022902"/>
    </source>
</evidence>
<accession>T1KW03</accession>
<dbReference type="SUPFAM" id="SSF47459">
    <property type="entry name" value="HLH, helix-loop-helix DNA-binding domain"/>
    <property type="match status" value="1"/>
</dbReference>
<dbReference type="OrthoDB" id="10048995at2759"/>
<dbReference type="InterPro" id="IPR050283">
    <property type="entry name" value="E-box_TF_Regulators"/>
</dbReference>
<evidence type="ECO:0000256" key="4">
    <source>
        <dbReference type="ARBA" id="ARBA00023242"/>
    </source>
</evidence>
<dbReference type="Proteomes" id="UP000015104">
    <property type="component" value="Unassembled WGS sequence"/>
</dbReference>
<dbReference type="Pfam" id="PF00010">
    <property type="entry name" value="HLH"/>
    <property type="match status" value="1"/>
</dbReference>
<gene>
    <name evidence="7" type="primary">107367692</name>
</gene>
<dbReference type="GO" id="GO:0000977">
    <property type="term" value="F:RNA polymerase II transcription regulatory region sequence-specific DNA binding"/>
    <property type="evidence" value="ECO:0007669"/>
    <property type="project" value="TreeGrafter"/>
</dbReference>
<dbReference type="GO" id="GO:0000981">
    <property type="term" value="F:DNA-binding transcription factor activity, RNA polymerase II-specific"/>
    <property type="evidence" value="ECO:0007669"/>
    <property type="project" value="TreeGrafter"/>
</dbReference>
<dbReference type="EnsemblMetazoa" id="tetur23g02453.1">
    <property type="protein sequence ID" value="tetur23g02453.1"/>
    <property type="gene ID" value="tetur23g02453"/>
</dbReference>
<reference evidence="7" key="2">
    <citation type="submission" date="2015-06" db="UniProtKB">
        <authorList>
            <consortium name="EnsemblMetazoa"/>
        </authorList>
    </citation>
    <scope>IDENTIFICATION</scope>
</reference>
<organism evidence="7 8">
    <name type="scientific">Tetranychus urticae</name>
    <name type="common">Two-spotted spider mite</name>
    <dbReference type="NCBI Taxonomy" id="32264"/>
    <lineage>
        <taxon>Eukaryota</taxon>
        <taxon>Metazoa</taxon>
        <taxon>Ecdysozoa</taxon>
        <taxon>Arthropoda</taxon>
        <taxon>Chelicerata</taxon>
        <taxon>Arachnida</taxon>
        <taxon>Acari</taxon>
        <taxon>Acariformes</taxon>
        <taxon>Trombidiformes</taxon>
        <taxon>Prostigmata</taxon>
        <taxon>Eleutherengona</taxon>
        <taxon>Raphignathae</taxon>
        <taxon>Tetranychoidea</taxon>
        <taxon>Tetranychidae</taxon>
        <taxon>Tetranychus</taxon>
    </lineage>
</organism>
<dbReference type="FunFam" id="4.10.280.10:FF:000029">
    <property type="entry name" value="Achaete-scute family bHLH transcription factor 1"/>
    <property type="match status" value="1"/>
</dbReference>
<evidence type="ECO:0000256" key="3">
    <source>
        <dbReference type="ARBA" id="ARBA00023125"/>
    </source>
</evidence>
<protein>
    <recommendedName>
        <fullName evidence="6">BHLH domain-containing protein</fullName>
    </recommendedName>
</protein>
<dbReference type="GO" id="GO:0007399">
    <property type="term" value="P:nervous system development"/>
    <property type="evidence" value="ECO:0007669"/>
    <property type="project" value="UniProtKB-KW"/>
</dbReference>
<evidence type="ECO:0000313" key="7">
    <source>
        <dbReference type="EnsemblMetazoa" id="tetur23g02453.1"/>
    </source>
</evidence>
<dbReference type="InterPro" id="IPR011598">
    <property type="entry name" value="bHLH_dom"/>
</dbReference>
<feature type="domain" description="BHLH" evidence="6">
    <location>
        <begin position="166"/>
        <end position="220"/>
    </location>
</feature>
<evidence type="ECO:0000256" key="5">
    <source>
        <dbReference type="SAM" id="MobiDB-lite"/>
    </source>
</evidence>
<dbReference type="KEGG" id="tut:107367692"/>
<keyword evidence="3" id="KW-0238">DNA-binding</keyword>
<dbReference type="AlphaFoldDB" id="T1KW03"/>
<proteinExistence type="predicted"/>
<dbReference type="PROSITE" id="PS50888">
    <property type="entry name" value="BHLH"/>
    <property type="match status" value="1"/>
</dbReference>
<evidence type="ECO:0000313" key="8">
    <source>
        <dbReference type="Proteomes" id="UP000015104"/>
    </source>
</evidence>
<dbReference type="Gene3D" id="4.10.280.10">
    <property type="entry name" value="Helix-loop-helix DNA-binding domain"/>
    <property type="match status" value="1"/>
</dbReference>
<dbReference type="GO" id="GO:0046983">
    <property type="term" value="F:protein dimerization activity"/>
    <property type="evidence" value="ECO:0007669"/>
    <property type="project" value="InterPro"/>
</dbReference>
<comment type="subcellular location">
    <subcellularLocation>
        <location evidence="1">Nucleus</location>
    </subcellularLocation>
</comment>
<evidence type="ECO:0000256" key="1">
    <source>
        <dbReference type="ARBA" id="ARBA00004123"/>
    </source>
</evidence>
<dbReference type="InterPro" id="IPR036638">
    <property type="entry name" value="HLH_DNA-bd_sf"/>
</dbReference>
<keyword evidence="4" id="KW-0539">Nucleus</keyword>
<dbReference type="PANTHER" id="PTHR23349:SF108">
    <property type="entry name" value="BHLH DOMAIN-CONTAINING PROTEIN"/>
    <property type="match status" value="1"/>
</dbReference>
<dbReference type="EMBL" id="CAEY01000614">
    <property type="status" value="NOT_ANNOTATED_CDS"/>
    <property type="molecule type" value="Genomic_DNA"/>
</dbReference>
<keyword evidence="2" id="KW-0524">Neurogenesis</keyword>
<dbReference type="SMART" id="SM00353">
    <property type="entry name" value="HLH"/>
    <property type="match status" value="1"/>
</dbReference>